<evidence type="ECO:0000256" key="4">
    <source>
        <dbReference type="ARBA" id="ARBA00023163"/>
    </source>
</evidence>
<dbReference type="AlphaFoldDB" id="A0A9R0I6X9"/>
<reference evidence="9" key="2">
    <citation type="submission" date="2025-08" db="UniProtKB">
        <authorList>
            <consortium name="RefSeq"/>
        </authorList>
    </citation>
    <scope>IDENTIFICATION</scope>
    <source>
        <tissue evidence="9">Leaf</tissue>
    </source>
</reference>
<keyword evidence="8" id="KW-1185">Reference proteome</keyword>
<dbReference type="FunFam" id="2.20.25.80:FF:000004">
    <property type="entry name" value="WRKY transcription factor 65"/>
    <property type="match status" value="1"/>
</dbReference>
<dbReference type="PANTHER" id="PTHR32096">
    <property type="entry name" value="WRKY TRANSCRIPTION FACTOR 30-RELATED-RELATED"/>
    <property type="match status" value="1"/>
</dbReference>
<dbReference type="SMART" id="SM00774">
    <property type="entry name" value="WRKY"/>
    <property type="match status" value="1"/>
</dbReference>
<dbReference type="PROSITE" id="PS50811">
    <property type="entry name" value="WRKY"/>
    <property type="match status" value="1"/>
</dbReference>
<dbReference type="GO" id="GO:0000976">
    <property type="term" value="F:transcription cis-regulatory region binding"/>
    <property type="evidence" value="ECO:0000318"/>
    <property type="project" value="GO_Central"/>
</dbReference>
<keyword evidence="5" id="KW-0539">Nucleus</keyword>
<organism evidence="8 9">
    <name type="scientific">Spinacia oleracea</name>
    <name type="common">Spinach</name>
    <dbReference type="NCBI Taxonomy" id="3562"/>
    <lineage>
        <taxon>Eukaryota</taxon>
        <taxon>Viridiplantae</taxon>
        <taxon>Streptophyta</taxon>
        <taxon>Embryophyta</taxon>
        <taxon>Tracheophyta</taxon>
        <taxon>Spermatophyta</taxon>
        <taxon>Magnoliopsida</taxon>
        <taxon>eudicotyledons</taxon>
        <taxon>Gunneridae</taxon>
        <taxon>Pentapetalae</taxon>
        <taxon>Caryophyllales</taxon>
        <taxon>Chenopodiaceae</taxon>
        <taxon>Chenopodioideae</taxon>
        <taxon>Anserineae</taxon>
        <taxon>Spinacia</taxon>
    </lineage>
</organism>
<dbReference type="Gene3D" id="2.20.25.80">
    <property type="entry name" value="WRKY domain"/>
    <property type="match status" value="1"/>
</dbReference>
<evidence type="ECO:0000259" key="7">
    <source>
        <dbReference type="PROSITE" id="PS50811"/>
    </source>
</evidence>
<evidence type="ECO:0000256" key="6">
    <source>
        <dbReference type="SAM" id="MobiDB-lite"/>
    </source>
</evidence>
<evidence type="ECO:0000256" key="3">
    <source>
        <dbReference type="ARBA" id="ARBA00023125"/>
    </source>
</evidence>
<evidence type="ECO:0000256" key="2">
    <source>
        <dbReference type="ARBA" id="ARBA00023015"/>
    </source>
</evidence>
<sequence length="292" mass="31944">MVMDNRHRMSSYVSHEQDDPQSSSENGAPDSPFSGDDSRATATAPSPKKSRRSIQKRVVSIPIGDVDGSRSKGESYPPSDSWAWRKYGQKPIKGSPYPRGYYRCSSSKGCPARKQVERSRVDPKMLIITYACEHNHALPTTKHHHHHHNNHNQTPPPSNAVTSSVPSPETPPASITPSDSTEDGSEEPSPSPSSPLHMNPFGDPPHLEFVGDTLMLGNIGIEYNWISDLSFYTPALVGPKCDDTDVATFPMKEEDESLFGDLDELPECSLVFRHAQGSIDTCTTATPICGST</sequence>
<dbReference type="InterPro" id="IPR003657">
    <property type="entry name" value="WRKY_dom"/>
</dbReference>
<protein>
    <submittedName>
        <fullName evidence="9">Probable WRKY transcription factor 65</fullName>
    </submittedName>
</protein>
<dbReference type="InterPro" id="IPR036576">
    <property type="entry name" value="WRKY_dom_sf"/>
</dbReference>
<evidence type="ECO:0000313" key="8">
    <source>
        <dbReference type="Proteomes" id="UP000813463"/>
    </source>
</evidence>
<dbReference type="Proteomes" id="UP000813463">
    <property type="component" value="Chromosome 4"/>
</dbReference>
<feature type="compositionally biased region" description="Basic residues" evidence="6">
    <location>
        <begin position="141"/>
        <end position="150"/>
    </location>
</feature>
<evidence type="ECO:0000256" key="1">
    <source>
        <dbReference type="ARBA" id="ARBA00004123"/>
    </source>
</evidence>
<dbReference type="GO" id="GO:0003700">
    <property type="term" value="F:DNA-binding transcription factor activity"/>
    <property type="evidence" value="ECO:0000318"/>
    <property type="project" value="GO_Central"/>
</dbReference>
<keyword evidence="3" id="KW-0238">DNA-binding</keyword>
<keyword evidence="2" id="KW-0805">Transcription regulation</keyword>
<feature type="region of interest" description="Disordered" evidence="6">
    <location>
        <begin position="1"/>
        <end position="119"/>
    </location>
</feature>
<dbReference type="RefSeq" id="XP_021843801.1">
    <property type="nucleotide sequence ID" value="XM_021988109.2"/>
</dbReference>
<dbReference type="GO" id="GO:0005634">
    <property type="term" value="C:nucleus"/>
    <property type="evidence" value="ECO:0000318"/>
    <property type="project" value="GO_Central"/>
</dbReference>
<keyword evidence="4" id="KW-0804">Transcription</keyword>
<dbReference type="SUPFAM" id="SSF118290">
    <property type="entry name" value="WRKY DNA-binding domain"/>
    <property type="match status" value="1"/>
</dbReference>
<reference evidence="8" key="1">
    <citation type="journal article" date="2021" name="Nat. Commun.">
        <title>Genomic analyses provide insights into spinach domestication and the genetic basis of agronomic traits.</title>
        <authorList>
            <person name="Cai X."/>
            <person name="Sun X."/>
            <person name="Xu C."/>
            <person name="Sun H."/>
            <person name="Wang X."/>
            <person name="Ge C."/>
            <person name="Zhang Z."/>
            <person name="Wang Q."/>
            <person name="Fei Z."/>
            <person name="Jiao C."/>
            <person name="Wang Q."/>
        </authorList>
    </citation>
    <scope>NUCLEOTIDE SEQUENCE [LARGE SCALE GENOMIC DNA]</scope>
    <source>
        <strain evidence="8">cv. Varoflay</strain>
    </source>
</reference>
<gene>
    <name evidence="9" type="primary">LOC110783741</name>
</gene>
<name>A0A9R0I6X9_SPIOL</name>
<dbReference type="OrthoDB" id="773436at2759"/>
<dbReference type="KEGG" id="soe:110783741"/>
<feature type="domain" description="WRKY" evidence="7">
    <location>
        <begin position="79"/>
        <end position="139"/>
    </location>
</feature>
<feature type="region of interest" description="Disordered" evidence="6">
    <location>
        <begin position="140"/>
        <end position="204"/>
    </location>
</feature>
<proteinExistence type="predicted"/>
<dbReference type="PANTHER" id="PTHR32096:SF19">
    <property type="entry name" value="OS01G0750100 PROTEIN"/>
    <property type="match status" value="1"/>
</dbReference>
<evidence type="ECO:0000313" key="9">
    <source>
        <dbReference type="RefSeq" id="XP_021843801.1"/>
    </source>
</evidence>
<feature type="compositionally biased region" description="Low complexity" evidence="6">
    <location>
        <begin position="160"/>
        <end position="179"/>
    </location>
</feature>
<comment type="subcellular location">
    <subcellularLocation>
        <location evidence="1">Nucleus</location>
    </subcellularLocation>
</comment>
<evidence type="ECO:0000256" key="5">
    <source>
        <dbReference type="ARBA" id="ARBA00023242"/>
    </source>
</evidence>
<dbReference type="GeneID" id="110783741"/>
<dbReference type="Pfam" id="PF03106">
    <property type="entry name" value="WRKY"/>
    <property type="match status" value="1"/>
</dbReference>
<accession>A0A9R0I6X9</accession>
<dbReference type="InterPro" id="IPR044810">
    <property type="entry name" value="WRKY_plant"/>
</dbReference>